<dbReference type="InterPro" id="IPR021314">
    <property type="entry name" value="DUF2911"/>
</dbReference>
<keyword evidence="1" id="KW-0732">Signal</keyword>
<keyword evidence="3" id="KW-1185">Reference proteome</keyword>
<proteinExistence type="predicted"/>
<gene>
    <name evidence="2" type="ORF">QEH59_07055</name>
</gene>
<accession>A0ABU1AHC6</accession>
<dbReference type="Pfam" id="PF11138">
    <property type="entry name" value="DUF2911"/>
    <property type="match status" value="1"/>
</dbReference>
<reference evidence="2 3" key="1">
    <citation type="submission" date="2023-04" db="EMBL/GenBank/DDBJ databases">
        <title>A novel bacteria isolated from coastal sediment.</title>
        <authorList>
            <person name="Liu X.-J."/>
            <person name="Du Z.-J."/>
        </authorList>
    </citation>
    <scope>NUCLEOTIDE SEQUENCE [LARGE SCALE GENOMIC DNA]</scope>
    <source>
        <strain evidence="2 3">SDUM461004</strain>
    </source>
</reference>
<protein>
    <submittedName>
        <fullName evidence="2">DUF2911 domain-containing protein</fullName>
    </submittedName>
</protein>
<sequence>MLIPKTFSIFAAASVFGAVSSFAQIKSPAPSPYSELKQVFGVTEFTVEYSRPGVKGREIYGELVPYGKIWRTGANAPTKIAFDSEVSFEGTTVPAGEYVLFTIPAEDEWTVIVYGDAKVGSVAGYDSKNDVARVTVEPIELSDAVENFTIGFDDLADESATLFLDWDDVRVPVKVTVDTTELTAASIQSAMSDIDSWSARNYADAAEFYHKTGKNTELALQWMEKAVSMSPNAFWWQYGYAKMLADHGQTQQAISVSEKSLKAAKAADNAAYIARNEALLAKIR</sequence>
<dbReference type="Proteomes" id="UP001243717">
    <property type="component" value="Unassembled WGS sequence"/>
</dbReference>
<comment type="caution">
    <text evidence="2">The sequence shown here is derived from an EMBL/GenBank/DDBJ whole genome shotgun (WGS) entry which is preliminary data.</text>
</comment>
<dbReference type="Gene3D" id="1.25.40.10">
    <property type="entry name" value="Tetratricopeptide repeat domain"/>
    <property type="match status" value="1"/>
</dbReference>
<dbReference type="RefSeq" id="WP_308984659.1">
    <property type="nucleotide sequence ID" value="NZ_JARXIC010000009.1"/>
</dbReference>
<evidence type="ECO:0000313" key="2">
    <source>
        <dbReference type="EMBL" id="MDQ8194176.1"/>
    </source>
</evidence>
<evidence type="ECO:0000313" key="3">
    <source>
        <dbReference type="Proteomes" id="UP001243717"/>
    </source>
</evidence>
<feature type="signal peptide" evidence="1">
    <location>
        <begin position="1"/>
        <end position="23"/>
    </location>
</feature>
<feature type="chain" id="PRO_5046119386" evidence="1">
    <location>
        <begin position="24"/>
        <end position="284"/>
    </location>
</feature>
<evidence type="ECO:0000256" key="1">
    <source>
        <dbReference type="SAM" id="SignalP"/>
    </source>
</evidence>
<dbReference type="InterPro" id="IPR011990">
    <property type="entry name" value="TPR-like_helical_dom_sf"/>
</dbReference>
<dbReference type="EMBL" id="JARXIC010000009">
    <property type="protein sequence ID" value="MDQ8194176.1"/>
    <property type="molecule type" value="Genomic_DNA"/>
</dbReference>
<dbReference type="SUPFAM" id="SSF48452">
    <property type="entry name" value="TPR-like"/>
    <property type="match status" value="1"/>
</dbReference>
<name>A0ABU1AHC6_9BACT</name>
<organism evidence="2 3">
    <name type="scientific">Thalassobacterium sedimentorum</name>
    <dbReference type="NCBI Taxonomy" id="3041258"/>
    <lineage>
        <taxon>Bacteria</taxon>
        <taxon>Pseudomonadati</taxon>
        <taxon>Verrucomicrobiota</taxon>
        <taxon>Opitutia</taxon>
        <taxon>Puniceicoccales</taxon>
        <taxon>Coraliomargaritaceae</taxon>
        <taxon>Thalassobacterium</taxon>
    </lineage>
</organism>